<feature type="domain" description="Sushi" evidence="5">
    <location>
        <begin position="120"/>
        <end position="177"/>
    </location>
</feature>
<name>A0A443SS44_9ACAR</name>
<dbReference type="OrthoDB" id="5804959at2759"/>
<evidence type="ECO:0000256" key="1">
    <source>
        <dbReference type="ARBA" id="ARBA00022729"/>
    </source>
</evidence>
<evidence type="ECO:0000256" key="2">
    <source>
        <dbReference type="ARBA" id="ARBA00022737"/>
    </source>
</evidence>
<comment type="caution">
    <text evidence="6">The sequence shown here is derived from an EMBL/GenBank/DDBJ whole genome shotgun (WGS) entry which is preliminary data.</text>
</comment>
<keyword evidence="3" id="KW-1015">Disulfide bond</keyword>
<dbReference type="InterPro" id="IPR000436">
    <property type="entry name" value="Sushi_SCR_CCP_dom"/>
</dbReference>
<evidence type="ECO:0000256" key="3">
    <source>
        <dbReference type="ARBA" id="ARBA00023157"/>
    </source>
</evidence>
<dbReference type="CDD" id="cd00033">
    <property type="entry name" value="CCP"/>
    <property type="match status" value="1"/>
</dbReference>
<gene>
    <name evidence="6" type="ORF">B4U80_13624</name>
</gene>
<accession>A0A443SS44</accession>
<evidence type="ECO:0000313" key="6">
    <source>
        <dbReference type="EMBL" id="RWS30343.1"/>
    </source>
</evidence>
<dbReference type="STRING" id="299467.A0A443SS44"/>
<keyword evidence="7" id="KW-1185">Reference proteome</keyword>
<dbReference type="PANTHER" id="PTHR45656">
    <property type="entry name" value="PROTEIN CBR-CLEC-78"/>
    <property type="match status" value="1"/>
</dbReference>
<dbReference type="EMBL" id="NCKV01000541">
    <property type="protein sequence ID" value="RWS30343.1"/>
    <property type="molecule type" value="Genomic_DNA"/>
</dbReference>
<evidence type="ECO:0000313" key="7">
    <source>
        <dbReference type="Proteomes" id="UP000288716"/>
    </source>
</evidence>
<proteinExistence type="predicted"/>
<keyword evidence="1" id="KW-0732">Signal</keyword>
<protein>
    <submittedName>
        <fullName evidence="6">CUB and sushi domain-containing protein 3-like protein</fullName>
    </submittedName>
</protein>
<organism evidence="6 7">
    <name type="scientific">Leptotrombidium deliense</name>
    <dbReference type="NCBI Taxonomy" id="299467"/>
    <lineage>
        <taxon>Eukaryota</taxon>
        <taxon>Metazoa</taxon>
        <taxon>Ecdysozoa</taxon>
        <taxon>Arthropoda</taxon>
        <taxon>Chelicerata</taxon>
        <taxon>Arachnida</taxon>
        <taxon>Acari</taxon>
        <taxon>Acariformes</taxon>
        <taxon>Trombidiformes</taxon>
        <taxon>Prostigmata</taxon>
        <taxon>Anystina</taxon>
        <taxon>Parasitengona</taxon>
        <taxon>Trombiculoidea</taxon>
        <taxon>Trombiculidae</taxon>
        <taxon>Leptotrombidium</taxon>
    </lineage>
</organism>
<keyword evidence="4" id="KW-0768">Sushi</keyword>
<dbReference type="PROSITE" id="PS50923">
    <property type="entry name" value="SUSHI"/>
    <property type="match status" value="2"/>
</dbReference>
<dbReference type="SUPFAM" id="SSF57535">
    <property type="entry name" value="Complement control module/SCR domain"/>
    <property type="match status" value="2"/>
</dbReference>
<dbReference type="VEuPathDB" id="VectorBase:LDEU001698"/>
<dbReference type="SMART" id="SM00032">
    <property type="entry name" value="CCP"/>
    <property type="match status" value="2"/>
</dbReference>
<dbReference type="AlphaFoldDB" id="A0A443SS44"/>
<evidence type="ECO:0000259" key="5">
    <source>
        <dbReference type="PROSITE" id="PS50923"/>
    </source>
</evidence>
<comment type="caution">
    <text evidence="4">Lacks conserved residue(s) required for the propagation of feature annotation.</text>
</comment>
<dbReference type="InterPro" id="IPR051277">
    <property type="entry name" value="SEZ6_CSMD_C4BPB_Regulators"/>
</dbReference>
<dbReference type="PANTHER" id="PTHR45656:SF4">
    <property type="entry name" value="PROTEIN CBR-CLEC-78"/>
    <property type="match status" value="1"/>
</dbReference>
<dbReference type="Pfam" id="PF00084">
    <property type="entry name" value="Sushi"/>
    <property type="match status" value="2"/>
</dbReference>
<dbReference type="InterPro" id="IPR035976">
    <property type="entry name" value="Sushi/SCR/CCP_sf"/>
</dbReference>
<evidence type="ECO:0000256" key="4">
    <source>
        <dbReference type="PROSITE-ProRule" id="PRU00302"/>
    </source>
</evidence>
<sequence>MDVFDTKMRFVTQQYVGFKNESFNLNVLSINLDNNTYVVGVTLKVFSTNDVNIISMSNIKNVECEKTQLGLYYSFKCHTTIVKMQSQGMNTIDVSFDQNVSNCNNCNPRLVTLDVYEYDDECETPDKPLFGYVKLEHKRRKQYAYYCNSGFNSESSKKTRCENGDDWSDYEPLMCLPKLTCSITEIDSNVNAVYSDLWSSDEALIGSTVKYKCIERFSKMLGHRQQTCTANGTWSGSVPKCVRNTFHPGASKSTKTKSYHFETKYQKKVIAQEFNQNSEFRTAK</sequence>
<dbReference type="Proteomes" id="UP000288716">
    <property type="component" value="Unassembled WGS sequence"/>
</dbReference>
<dbReference type="Gene3D" id="2.10.70.10">
    <property type="entry name" value="Complement Module, domain 1"/>
    <property type="match status" value="2"/>
</dbReference>
<keyword evidence="2" id="KW-0677">Repeat</keyword>
<feature type="domain" description="Sushi" evidence="5">
    <location>
        <begin position="179"/>
        <end position="243"/>
    </location>
</feature>
<reference evidence="6 7" key="1">
    <citation type="journal article" date="2018" name="Gigascience">
        <title>Genomes of trombidid mites reveal novel predicted allergens and laterally-transferred genes associated with secondary metabolism.</title>
        <authorList>
            <person name="Dong X."/>
            <person name="Chaisiri K."/>
            <person name="Xia D."/>
            <person name="Armstrong S.D."/>
            <person name="Fang Y."/>
            <person name="Donnelly M.J."/>
            <person name="Kadowaki T."/>
            <person name="McGarry J.W."/>
            <person name="Darby A.C."/>
            <person name="Makepeace B.L."/>
        </authorList>
    </citation>
    <scope>NUCLEOTIDE SEQUENCE [LARGE SCALE GENOMIC DNA]</scope>
    <source>
        <strain evidence="6">UoL-UT</strain>
    </source>
</reference>